<dbReference type="GO" id="GO:0003723">
    <property type="term" value="F:RNA binding"/>
    <property type="evidence" value="ECO:0007669"/>
    <property type="project" value="UniProtKB-UniRule"/>
</dbReference>
<dbReference type="OMA" id="SNLAWGV"/>
<feature type="domain" description="RRM" evidence="4">
    <location>
        <begin position="93"/>
        <end position="171"/>
    </location>
</feature>
<dbReference type="Gene3D" id="3.30.70.330">
    <property type="match status" value="2"/>
</dbReference>
<dbReference type="EMBL" id="LUGG01000005">
    <property type="protein sequence ID" value="OBZ74909.1"/>
    <property type="molecule type" value="Genomic_DNA"/>
</dbReference>
<dbReference type="PROSITE" id="PS50102">
    <property type="entry name" value="RRM"/>
    <property type="match status" value="2"/>
</dbReference>
<dbReference type="Pfam" id="PF00076">
    <property type="entry name" value="RRM_1"/>
    <property type="match status" value="2"/>
</dbReference>
<dbReference type="SUPFAM" id="SSF54928">
    <property type="entry name" value="RNA-binding domain, RBD"/>
    <property type="match status" value="2"/>
</dbReference>
<dbReference type="InterPro" id="IPR000504">
    <property type="entry name" value="RRM_dom"/>
</dbReference>
<feature type="compositionally biased region" description="Basic and acidic residues" evidence="3">
    <location>
        <begin position="172"/>
        <end position="186"/>
    </location>
</feature>
<dbReference type="STRING" id="5627.A0A1C7MER5"/>
<dbReference type="InterPro" id="IPR012677">
    <property type="entry name" value="Nucleotide-bd_a/b_plait_sf"/>
</dbReference>
<proteinExistence type="predicted"/>
<gene>
    <name evidence="5" type="primary">ncl_0</name>
    <name evidence="5" type="ORF">A0H81_05320</name>
</gene>
<comment type="caution">
    <text evidence="5">The sequence shown here is derived from an EMBL/GenBank/DDBJ whole genome shotgun (WGS) entry which is preliminary data.</text>
</comment>
<evidence type="ECO:0000256" key="3">
    <source>
        <dbReference type="SAM" id="MobiDB-lite"/>
    </source>
</evidence>
<dbReference type="SMART" id="SM00360">
    <property type="entry name" value="RRM"/>
    <property type="match status" value="2"/>
</dbReference>
<protein>
    <submittedName>
        <fullName evidence="5">Nucleolin</fullName>
    </submittedName>
</protein>
<dbReference type="OrthoDB" id="439808at2759"/>
<evidence type="ECO:0000256" key="2">
    <source>
        <dbReference type="PROSITE-ProRule" id="PRU00176"/>
    </source>
</evidence>
<evidence type="ECO:0000256" key="1">
    <source>
        <dbReference type="ARBA" id="ARBA00022884"/>
    </source>
</evidence>
<evidence type="ECO:0000259" key="4">
    <source>
        <dbReference type="PROSITE" id="PS50102"/>
    </source>
</evidence>
<dbReference type="PANTHER" id="PTHR23236:SF11">
    <property type="entry name" value="EUKARYOTIC TRANSLATION INITIATION FACTOR 4H"/>
    <property type="match status" value="1"/>
</dbReference>
<sequence length="298" mass="34050">MWKIITPWTSSFSPFKFAIMFANIFRTQARVVLSRPRSLPSECVRNMHLSMRCSGRLPQLATIRSFSNGNSRWEQQDNDEGSNRFAQGQEETSTLFIRNLPYSATESQVLELFSEHGAAIVRMRRNDRGDNVGYAHVVFESPDAAKNIVENSRSSLPELGGREIYVDVAIPRGDRSNDRAERRSERPSNPPSRTLFLGNLPYDVDEQELRSIFEGLVDIATIRIGRSEDGQTRGFAHMDVNSVDDAQRVHEAHQNEPFQVQGRTLRIDFSGEPRQRRGGGDRSGRGDQPRRQRRDSRW</sequence>
<reference evidence="5 6" key="1">
    <citation type="submission" date="2016-03" db="EMBL/GenBank/DDBJ databases">
        <title>Whole genome sequencing of Grifola frondosa 9006-11.</title>
        <authorList>
            <person name="Min B."/>
            <person name="Park H."/>
            <person name="Kim J.-G."/>
            <person name="Cho H."/>
            <person name="Oh Y.-L."/>
            <person name="Kong W.-S."/>
            <person name="Choi I.-G."/>
        </authorList>
    </citation>
    <scope>NUCLEOTIDE SEQUENCE [LARGE SCALE GENOMIC DNA]</scope>
    <source>
        <strain evidence="5 6">9006-11</strain>
    </source>
</reference>
<evidence type="ECO:0000313" key="5">
    <source>
        <dbReference type="EMBL" id="OBZ74909.1"/>
    </source>
</evidence>
<dbReference type="CDD" id="cd00590">
    <property type="entry name" value="RRM_SF"/>
    <property type="match status" value="2"/>
</dbReference>
<evidence type="ECO:0000313" key="6">
    <source>
        <dbReference type="Proteomes" id="UP000092993"/>
    </source>
</evidence>
<dbReference type="AlphaFoldDB" id="A0A1C7MER5"/>
<dbReference type="Proteomes" id="UP000092993">
    <property type="component" value="Unassembled WGS sequence"/>
</dbReference>
<keyword evidence="1 2" id="KW-0694">RNA-binding</keyword>
<feature type="region of interest" description="Disordered" evidence="3">
    <location>
        <begin position="265"/>
        <end position="298"/>
    </location>
</feature>
<dbReference type="GO" id="GO:0005730">
    <property type="term" value="C:nucleolus"/>
    <property type="evidence" value="ECO:0007669"/>
    <property type="project" value="TreeGrafter"/>
</dbReference>
<organism evidence="5 6">
    <name type="scientific">Grifola frondosa</name>
    <name type="common">Maitake</name>
    <name type="synonym">Polyporus frondosus</name>
    <dbReference type="NCBI Taxonomy" id="5627"/>
    <lineage>
        <taxon>Eukaryota</taxon>
        <taxon>Fungi</taxon>
        <taxon>Dikarya</taxon>
        <taxon>Basidiomycota</taxon>
        <taxon>Agaricomycotina</taxon>
        <taxon>Agaricomycetes</taxon>
        <taxon>Polyporales</taxon>
        <taxon>Grifolaceae</taxon>
        <taxon>Grifola</taxon>
    </lineage>
</organism>
<dbReference type="PANTHER" id="PTHR23236">
    <property type="entry name" value="EUKARYOTIC TRANSLATION INITIATION FACTOR 4B/4H"/>
    <property type="match status" value="1"/>
</dbReference>
<feature type="domain" description="RRM" evidence="4">
    <location>
        <begin position="193"/>
        <end position="272"/>
    </location>
</feature>
<name>A0A1C7MER5_GRIFR</name>
<feature type="region of interest" description="Disordered" evidence="3">
    <location>
        <begin position="171"/>
        <end position="196"/>
    </location>
</feature>
<keyword evidence="6" id="KW-1185">Reference proteome</keyword>
<accession>A0A1C7MER5</accession>
<dbReference type="InterPro" id="IPR035979">
    <property type="entry name" value="RBD_domain_sf"/>
</dbReference>